<gene>
    <name evidence="1" type="ORF">BJ212DRAFT_1587655</name>
</gene>
<keyword evidence="2" id="KW-1185">Reference proteome</keyword>
<proteinExistence type="predicted"/>
<organism evidence="1 2">
    <name type="scientific">Suillus subaureus</name>
    <dbReference type="NCBI Taxonomy" id="48587"/>
    <lineage>
        <taxon>Eukaryota</taxon>
        <taxon>Fungi</taxon>
        <taxon>Dikarya</taxon>
        <taxon>Basidiomycota</taxon>
        <taxon>Agaricomycotina</taxon>
        <taxon>Agaricomycetes</taxon>
        <taxon>Agaricomycetidae</taxon>
        <taxon>Boletales</taxon>
        <taxon>Suillineae</taxon>
        <taxon>Suillaceae</taxon>
        <taxon>Suillus</taxon>
    </lineage>
</organism>
<name>A0A9P7EB51_9AGAM</name>
<reference evidence="1" key="1">
    <citation type="journal article" date="2020" name="New Phytol.">
        <title>Comparative genomics reveals dynamic genome evolution in host specialist ectomycorrhizal fungi.</title>
        <authorList>
            <person name="Lofgren L.A."/>
            <person name="Nguyen N.H."/>
            <person name="Vilgalys R."/>
            <person name="Ruytinx J."/>
            <person name="Liao H.L."/>
            <person name="Branco S."/>
            <person name="Kuo A."/>
            <person name="LaButti K."/>
            <person name="Lipzen A."/>
            <person name="Andreopoulos W."/>
            <person name="Pangilinan J."/>
            <person name="Riley R."/>
            <person name="Hundley H."/>
            <person name="Na H."/>
            <person name="Barry K."/>
            <person name="Grigoriev I.V."/>
            <person name="Stajich J.E."/>
            <person name="Kennedy P.G."/>
        </authorList>
    </citation>
    <scope>NUCLEOTIDE SEQUENCE</scope>
    <source>
        <strain evidence="1">MN1</strain>
    </source>
</reference>
<dbReference type="Proteomes" id="UP000807769">
    <property type="component" value="Unassembled WGS sequence"/>
</dbReference>
<dbReference type="RefSeq" id="XP_041193197.1">
    <property type="nucleotide sequence ID" value="XM_041342413.1"/>
</dbReference>
<dbReference type="AlphaFoldDB" id="A0A9P7EB51"/>
<comment type="caution">
    <text evidence="1">The sequence shown here is derived from an EMBL/GenBank/DDBJ whole genome shotgun (WGS) entry which is preliminary data.</text>
</comment>
<dbReference type="EMBL" id="JABBWG010000016">
    <property type="protein sequence ID" value="KAG1816524.1"/>
    <property type="molecule type" value="Genomic_DNA"/>
</dbReference>
<evidence type="ECO:0000313" key="1">
    <source>
        <dbReference type="EMBL" id="KAG1816524.1"/>
    </source>
</evidence>
<protein>
    <submittedName>
        <fullName evidence="1">Uncharacterized protein</fullName>
    </submittedName>
</protein>
<evidence type="ECO:0000313" key="2">
    <source>
        <dbReference type="Proteomes" id="UP000807769"/>
    </source>
</evidence>
<dbReference type="GeneID" id="64636429"/>
<accession>A0A9P7EB51</accession>
<sequence>MDIQWSEQGATKTLRRLGDSLEVFRIRIAKLRSDNLRTSNTYSDILFLVLMILEDQWCAKSLQLSGQNQEIGSCYDIYRDISMRWRFPPEESKGDLRYVMTVAKHFSIHASPTFNCAQLGSKDFDQTSRPARSMASIWPSTPSCTSRSTYQALQNEIEMEVIDEDESAFVGAGAVLGLSHWTPIICPTPRRAPAHHKASKPVSIETSHGTLCDRLIKAIGDGSSKRPYTHIKISITAVTVRTTPTGISSILSLCKLVIKARALFELTRLHWFPVGCDFIHMF</sequence>